<gene>
    <name evidence="2" type="ORF">DSM106972_078820</name>
</gene>
<feature type="domain" description="GAF" evidence="1">
    <location>
        <begin position="20"/>
        <end position="159"/>
    </location>
</feature>
<name>A0A3S1AEC2_9CYAN</name>
<dbReference type="Pfam" id="PF01590">
    <property type="entry name" value="GAF"/>
    <property type="match status" value="1"/>
</dbReference>
<reference evidence="2" key="1">
    <citation type="submission" date="2018-12" db="EMBL/GenBank/DDBJ databases">
        <authorList>
            <person name="Will S."/>
            <person name="Neumann-Schaal M."/>
            <person name="Henke P."/>
        </authorList>
    </citation>
    <scope>NUCLEOTIDE SEQUENCE</scope>
    <source>
        <strain evidence="2">PCC 7102</strain>
    </source>
</reference>
<evidence type="ECO:0000259" key="1">
    <source>
        <dbReference type="Pfam" id="PF01590"/>
    </source>
</evidence>
<dbReference type="InterPro" id="IPR029016">
    <property type="entry name" value="GAF-like_dom_sf"/>
</dbReference>
<evidence type="ECO:0000313" key="2">
    <source>
        <dbReference type="EMBL" id="RUS99180.1"/>
    </source>
</evidence>
<dbReference type="Proteomes" id="UP000271624">
    <property type="component" value="Unassembled WGS sequence"/>
</dbReference>
<dbReference type="Gene3D" id="3.30.450.40">
    <property type="match status" value="1"/>
</dbReference>
<proteinExistence type="predicted"/>
<sequence>MTSSTLPNTLSSVFEEHSQPEALFDALMPALGEILKCDRVFLYVRNPNTKIGIVPVCWRLHTEIPEVLDSDWKQEPASLTSEDPMFAAAVRTEPSIYIEDVETTSPDVLSVEFERSSFGHRALVHAHLCYENQLWGILQPCMFNTPRVWSQFDREVISSVETLLTPAVVKYVKQFTV</sequence>
<accession>A0A3S1AEC2</accession>
<dbReference type="RefSeq" id="WP_127085947.1">
    <property type="nucleotide sequence ID" value="NZ_RSCL01000027.1"/>
</dbReference>
<keyword evidence="3" id="KW-1185">Reference proteome</keyword>
<evidence type="ECO:0000313" key="3">
    <source>
        <dbReference type="Proteomes" id="UP000271624"/>
    </source>
</evidence>
<dbReference type="EMBL" id="RSCL01000027">
    <property type="protein sequence ID" value="RUS99180.1"/>
    <property type="molecule type" value="Genomic_DNA"/>
</dbReference>
<dbReference type="SUPFAM" id="SSF55781">
    <property type="entry name" value="GAF domain-like"/>
    <property type="match status" value="1"/>
</dbReference>
<organism evidence="2 3">
    <name type="scientific">Dulcicalothrix desertica PCC 7102</name>
    <dbReference type="NCBI Taxonomy" id="232991"/>
    <lineage>
        <taxon>Bacteria</taxon>
        <taxon>Bacillati</taxon>
        <taxon>Cyanobacteriota</taxon>
        <taxon>Cyanophyceae</taxon>
        <taxon>Nostocales</taxon>
        <taxon>Calotrichaceae</taxon>
        <taxon>Dulcicalothrix</taxon>
    </lineage>
</organism>
<reference evidence="2" key="2">
    <citation type="journal article" date="2019" name="Genome Biol. Evol.">
        <title>Day and night: Metabolic profiles and evolutionary relationships of six axenic non-marine cyanobacteria.</title>
        <authorList>
            <person name="Will S.E."/>
            <person name="Henke P."/>
            <person name="Boedeker C."/>
            <person name="Huang S."/>
            <person name="Brinkmann H."/>
            <person name="Rohde M."/>
            <person name="Jarek M."/>
            <person name="Friedl T."/>
            <person name="Seufert S."/>
            <person name="Schumacher M."/>
            <person name="Overmann J."/>
            <person name="Neumann-Schaal M."/>
            <person name="Petersen J."/>
        </authorList>
    </citation>
    <scope>NUCLEOTIDE SEQUENCE [LARGE SCALE GENOMIC DNA]</scope>
    <source>
        <strain evidence="2">PCC 7102</strain>
    </source>
</reference>
<comment type="caution">
    <text evidence="2">The sequence shown here is derived from an EMBL/GenBank/DDBJ whole genome shotgun (WGS) entry which is preliminary data.</text>
</comment>
<dbReference type="InterPro" id="IPR003018">
    <property type="entry name" value="GAF"/>
</dbReference>
<dbReference type="OrthoDB" id="511135at2"/>
<dbReference type="AlphaFoldDB" id="A0A3S1AEC2"/>
<protein>
    <recommendedName>
        <fullName evidence="1">GAF domain-containing protein</fullName>
    </recommendedName>
</protein>